<proteinExistence type="predicted"/>
<protein>
    <submittedName>
        <fullName evidence="1">Uncharacterized protein</fullName>
    </submittedName>
</protein>
<evidence type="ECO:0000313" key="1">
    <source>
        <dbReference type="EMBL" id="AQT69786.1"/>
    </source>
</evidence>
<organism evidence="1 2">
    <name type="scientific">Anaerohalosphaera lusitana</name>
    <dbReference type="NCBI Taxonomy" id="1936003"/>
    <lineage>
        <taxon>Bacteria</taxon>
        <taxon>Pseudomonadati</taxon>
        <taxon>Planctomycetota</taxon>
        <taxon>Phycisphaerae</taxon>
        <taxon>Sedimentisphaerales</taxon>
        <taxon>Anaerohalosphaeraceae</taxon>
        <taxon>Anaerohalosphaera</taxon>
    </lineage>
</organism>
<dbReference type="Proteomes" id="UP000189674">
    <property type="component" value="Chromosome"/>
</dbReference>
<dbReference type="AlphaFoldDB" id="A0A1U9NQJ9"/>
<dbReference type="KEGG" id="alus:STSP2_02983"/>
<sequence>MSTTAIKKGSIEVVAVLCALYLFFKDYEAVRKGVLQFSNDISKASRSLYQVVKKKYLSEENRALKRKKAEKIVREQEDSKIKKTG</sequence>
<dbReference type="STRING" id="1936003.STSP2_02983"/>
<reference evidence="2" key="1">
    <citation type="submission" date="2017-02" db="EMBL/GenBank/DDBJ databases">
        <title>Comparative genomics and description of representatives of a novel lineage of planctomycetes thriving in anoxic sediments.</title>
        <authorList>
            <person name="Spring S."/>
            <person name="Bunk B."/>
            <person name="Sproer C."/>
        </authorList>
    </citation>
    <scope>NUCLEOTIDE SEQUENCE [LARGE SCALE GENOMIC DNA]</scope>
    <source>
        <strain evidence="2">ST-NAGAB-D1</strain>
    </source>
</reference>
<evidence type="ECO:0000313" key="2">
    <source>
        <dbReference type="Proteomes" id="UP000189674"/>
    </source>
</evidence>
<gene>
    <name evidence="1" type="ORF">STSP2_02983</name>
</gene>
<name>A0A1U9NQJ9_9BACT</name>
<dbReference type="EMBL" id="CP019791">
    <property type="protein sequence ID" value="AQT69786.1"/>
    <property type="molecule type" value="Genomic_DNA"/>
</dbReference>
<accession>A0A1U9NQJ9</accession>
<keyword evidence="2" id="KW-1185">Reference proteome</keyword>